<name>A0ABT9VVG0_9BACI</name>
<dbReference type="Proteomes" id="UP001235840">
    <property type="component" value="Unassembled WGS sequence"/>
</dbReference>
<evidence type="ECO:0000256" key="2">
    <source>
        <dbReference type="ARBA" id="ARBA00007362"/>
    </source>
</evidence>
<dbReference type="RefSeq" id="WP_307391156.1">
    <property type="nucleotide sequence ID" value="NZ_BAAADK010000010.1"/>
</dbReference>
<gene>
    <name evidence="9" type="ORF">J2S11_000770</name>
</gene>
<accession>A0ABT9VVG0</accession>
<evidence type="ECO:0000313" key="10">
    <source>
        <dbReference type="Proteomes" id="UP001235840"/>
    </source>
</evidence>
<proteinExistence type="inferred from homology"/>
<sequence>MSKNNGLGLVYLFAVINSLIVGFSFLFTKVALDYAPPIDTLAFRFAVAFLVMSIPVLFGRIKLSYKGKPVFKAILLASMYPLGFFTLQAFGLQHATSAEGGILHAFTPILTLTLAFIFLKEVTTTLQKLSISLSIFGVIFIFVMKGSTVDLSNMTGISLLFLACLSIAGYSVLARFLLKSFRPVEITFLTLAVGFSTFLIYSVTQHAIAGTLTEFLVPLTNRSFVFSIFYLGILSSLITSLISSYSLSKIEASKMSVFANMSTIVSMAAGAMFQGEVITVYHIIGATCIIAGVIGTQYFHRNRVLKAPSLSSEQAKV</sequence>
<dbReference type="Pfam" id="PF00892">
    <property type="entry name" value="EamA"/>
    <property type="match status" value="2"/>
</dbReference>
<dbReference type="EMBL" id="JAUSTY010000003">
    <property type="protein sequence ID" value="MDQ0164870.1"/>
    <property type="molecule type" value="Genomic_DNA"/>
</dbReference>
<keyword evidence="3" id="KW-1003">Cell membrane</keyword>
<feature type="transmembrane region" description="Helical" evidence="7">
    <location>
        <begin position="126"/>
        <end position="144"/>
    </location>
</feature>
<comment type="caution">
    <text evidence="9">The sequence shown here is derived from an EMBL/GenBank/DDBJ whole genome shotgun (WGS) entry which is preliminary data.</text>
</comment>
<evidence type="ECO:0000256" key="7">
    <source>
        <dbReference type="SAM" id="Phobius"/>
    </source>
</evidence>
<comment type="similarity">
    <text evidence="2">Belongs to the EamA transporter family.</text>
</comment>
<feature type="transmembrane region" description="Helical" evidence="7">
    <location>
        <begin position="7"/>
        <end position="28"/>
    </location>
</feature>
<evidence type="ECO:0000256" key="4">
    <source>
        <dbReference type="ARBA" id="ARBA00022692"/>
    </source>
</evidence>
<feature type="transmembrane region" description="Helical" evidence="7">
    <location>
        <begin position="70"/>
        <end position="90"/>
    </location>
</feature>
<keyword evidence="10" id="KW-1185">Reference proteome</keyword>
<feature type="transmembrane region" description="Helical" evidence="7">
    <location>
        <begin position="102"/>
        <end position="119"/>
    </location>
</feature>
<dbReference type="PANTHER" id="PTHR32322:SF18">
    <property type="entry name" value="S-ADENOSYLMETHIONINE_S-ADENOSYLHOMOCYSTEINE TRANSPORTER"/>
    <property type="match status" value="1"/>
</dbReference>
<feature type="domain" description="EamA" evidence="8">
    <location>
        <begin position="155"/>
        <end position="295"/>
    </location>
</feature>
<reference evidence="9 10" key="1">
    <citation type="submission" date="2023-07" db="EMBL/GenBank/DDBJ databases">
        <title>Genomic Encyclopedia of Type Strains, Phase IV (KMG-IV): sequencing the most valuable type-strain genomes for metagenomic binning, comparative biology and taxonomic classification.</title>
        <authorList>
            <person name="Goeker M."/>
        </authorList>
    </citation>
    <scope>NUCLEOTIDE SEQUENCE [LARGE SCALE GENOMIC DNA]</scope>
    <source>
        <strain evidence="9 10">DSM 12751</strain>
    </source>
</reference>
<evidence type="ECO:0000313" key="9">
    <source>
        <dbReference type="EMBL" id="MDQ0164870.1"/>
    </source>
</evidence>
<protein>
    <submittedName>
        <fullName evidence="9">Drug/metabolite transporter (DMT)-like permease</fullName>
    </submittedName>
</protein>
<keyword evidence="6 7" id="KW-0472">Membrane</keyword>
<keyword evidence="5 7" id="KW-1133">Transmembrane helix</keyword>
<evidence type="ECO:0000256" key="3">
    <source>
        <dbReference type="ARBA" id="ARBA00022475"/>
    </source>
</evidence>
<evidence type="ECO:0000256" key="5">
    <source>
        <dbReference type="ARBA" id="ARBA00022989"/>
    </source>
</evidence>
<dbReference type="PANTHER" id="PTHR32322">
    <property type="entry name" value="INNER MEMBRANE TRANSPORTER"/>
    <property type="match status" value="1"/>
</dbReference>
<dbReference type="InterPro" id="IPR050638">
    <property type="entry name" value="AA-Vitamin_Transporters"/>
</dbReference>
<evidence type="ECO:0000256" key="6">
    <source>
        <dbReference type="ARBA" id="ARBA00023136"/>
    </source>
</evidence>
<organism evidence="9 10">
    <name type="scientific">Caldalkalibacillus horti</name>
    <dbReference type="NCBI Taxonomy" id="77523"/>
    <lineage>
        <taxon>Bacteria</taxon>
        <taxon>Bacillati</taxon>
        <taxon>Bacillota</taxon>
        <taxon>Bacilli</taxon>
        <taxon>Bacillales</taxon>
        <taxon>Bacillaceae</taxon>
        <taxon>Caldalkalibacillus</taxon>
    </lineage>
</organism>
<dbReference type="InterPro" id="IPR037185">
    <property type="entry name" value="EmrE-like"/>
</dbReference>
<feature type="transmembrane region" description="Helical" evidence="7">
    <location>
        <begin position="280"/>
        <end position="299"/>
    </location>
</feature>
<evidence type="ECO:0000256" key="1">
    <source>
        <dbReference type="ARBA" id="ARBA00004651"/>
    </source>
</evidence>
<feature type="domain" description="EamA" evidence="8">
    <location>
        <begin position="10"/>
        <end position="142"/>
    </location>
</feature>
<keyword evidence="4 7" id="KW-0812">Transmembrane</keyword>
<evidence type="ECO:0000259" key="8">
    <source>
        <dbReference type="Pfam" id="PF00892"/>
    </source>
</evidence>
<feature type="transmembrane region" description="Helical" evidence="7">
    <location>
        <begin position="156"/>
        <end position="174"/>
    </location>
</feature>
<feature type="transmembrane region" description="Helical" evidence="7">
    <location>
        <begin position="40"/>
        <end position="58"/>
    </location>
</feature>
<dbReference type="SUPFAM" id="SSF103481">
    <property type="entry name" value="Multidrug resistance efflux transporter EmrE"/>
    <property type="match status" value="2"/>
</dbReference>
<comment type="subcellular location">
    <subcellularLocation>
        <location evidence="1">Cell membrane</location>
        <topology evidence="1">Multi-pass membrane protein</topology>
    </subcellularLocation>
</comment>
<feature type="transmembrane region" description="Helical" evidence="7">
    <location>
        <begin position="186"/>
        <end position="204"/>
    </location>
</feature>
<dbReference type="InterPro" id="IPR000620">
    <property type="entry name" value="EamA_dom"/>
</dbReference>
<feature type="transmembrane region" description="Helical" evidence="7">
    <location>
        <begin position="224"/>
        <end position="245"/>
    </location>
</feature>